<dbReference type="InterPro" id="IPR013196">
    <property type="entry name" value="HTH_11"/>
</dbReference>
<comment type="caution">
    <text evidence="4">The sequence shown here is derived from an EMBL/GenBank/DDBJ whole genome shotgun (WGS) entry which is preliminary data.</text>
</comment>
<dbReference type="InterPro" id="IPR036388">
    <property type="entry name" value="WH-like_DNA-bd_sf"/>
</dbReference>
<dbReference type="AlphaFoldDB" id="A0A9D1Z641"/>
<feature type="binding site" evidence="1">
    <location>
        <position position="84"/>
    </location>
    <ligand>
        <name>Ni(2+)</name>
        <dbReference type="ChEBI" id="CHEBI:49786"/>
    </ligand>
</feature>
<proteinExistence type="predicted"/>
<organism evidence="4 5">
    <name type="scientific">Candidatus Intestinimonas merdavium</name>
    <dbReference type="NCBI Taxonomy" id="2838622"/>
    <lineage>
        <taxon>Bacteria</taxon>
        <taxon>Bacillati</taxon>
        <taxon>Bacillota</taxon>
        <taxon>Clostridia</taxon>
        <taxon>Eubacteriales</taxon>
        <taxon>Intestinimonas</taxon>
    </lineage>
</organism>
<dbReference type="InterPro" id="IPR035922">
    <property type="entry name" value="3H_dom_sf"/>
</dbReference>
<dbReference type="Gene3D" id="3.30.1340.20">
    <property type="entry name" value="3H domain"/>
    <property type="match status" value="1"/>
</dbReference>
<dbReference type="EMBL" id="DXCX01000094">
    <property type="protein sequence ID" value="HIY74108.1"/>
    <property type="molecule type" value="Genomic_DNA"/>
</dbReference>
<reference evidence="4" key="1">
    <citation type="journal article" date="2021" name="PeerJ">
        <title>Extensive microbial diversity within the chicken gut microbiome revealed by metagenomics and culture.</title>
        <authorList>
            <person name="Gilroy R."/>
            <person name="Ravi A."/>
            <person name="Getino M."/>
            <person name="Pursley I."/>
            <person name="Horton D.L."/>
            <person name="Alikhan N.F."/>
            <person name="Baker D."/>
            <person name="Gharbi K."/>
            <person name="Hall N."/>
            <person name="Watson M."/>
            <person name="Adriaenssens E.M."/>
            <person name="Foster-Nyarko E."/>
            <person name="Jarju S."/>
            <person name="Secka A."/>
            <person name="Antonio M."/>
            <person name="Oren A."/>
            <person name="Chaudhuri R.R."/>
            <person name="La Ragione R."/>
            <person name="Hildebrand F."/>
            <person name="Pallen M.J."/>
        </authorList>
    </citation>
    <scope>NUCLEOTIDE SEQUENCE</scope>
    <source>
        <strain evidence="4">CHK33-7979</strain>
    </source>
</reference>
<dbReference type="PANTHER" id="PTHR40068:SF1">
    <property type="entry name" value="TRANSCRIPTION REPRESSOR NIAR-RELATED"/>
    <property type="match status" value="1"/>
</dbReference>
<sequence>MNAGARREKLMKLLEEAEGAVSATALARTLSVSRQIIVGDIALLRAAGAHITATPRGYVLERGAPGELRTVACRHTTPQDMEQELNIMVDNGCTVVNVIVDHLVYGQLVGQLNLSNRYDVSEFIRAVEAHGAKPLSDLTGGIHLHTLRCPDEEAYRRVMGALKAAGILLT</sequence>
<protein>
    <submittedName>
        <fullName evidence="4">Transcription repressor NadR</fullName>
    </submittedName>
</protein>
<evidence type="ECO:0000256" key="1">
    <source>
        <dbReference type="PIRSR" id="PIRSR037847-1"/>
    </source>
</evidence>
<feature type="binding site" evidence="1">
    <location>
        <position position="145"/>
    </location>
    <ligand>
        <name>Ni(2+)</name>
        <dbReference type="ChEBI" id="CHEBI:49786"/>
    </ligand>
</feature>
<feature type="binding site" evidence="1">
    <location>
        <position position="143"/>
    </location>
    <ligand>
        <name>Ni(2+)</name>
        <dbReference type="ChEBI" id="CHEBI:49786"/>
    </ligand>
</feature>
<dbReference type="Gene3D" id="1.10.10.10">
    <property type="entry name" value="Winged helix-like DNA-binding domain superfamily/Winged helix DNA-binding domain"/>
    <property type="match status" value="1"/>
</dbReference>
<gene>
    <name evidence="4" type="ORF">H9826_09080</name>
</gene>
<dbReference type="InterPro" id="IPR026043">
    <property type="entry name" value="NadR"/>
</dbReference>
<keyword evidence="1" id="KW-0533">Nickel</keyword>
<reference evidence="4" key="2">
    <citation type="submission" date="2021-04" db="EMBL/GenBank/DDBJ databases">
        <authorList>
            <person name="Gilroy R."/>
        </authorList>
    </citation>
    <scope>NUCLEOTIDE SEQUENCE</scope>
    <source>
        <strain evidence="4">CHK33-7979</strain>
    </source>
</reference>
<feature type="domain" description="3H" evidence="2">
    <location>
        <begin position="71"/>
        <end position="168"/>
    </location>
</feature>
<dbReference type="Proteomes" id="UP000886824">
    <property type="component" value="Unassembled WGS sequence"/>
</dbReference>
<dbReference type="PIRSF" id="PIRSF037847">
    <property type="entry name" value="NiaR"/>
    <property type="match status" value="1"/>
</dbReference>
<dbReference type="PANTHER" id="PTHR40068">
    <property type="entry name" value="TRANSCRIPTION REPRESSOR NIAR-RELATED"/>
    <property type="match status" value="1"/>
</dbReference>
<evidence type="ECO:0000313" key="5">
    <source>
        <dbReference type="Proteomes" id="UP000886824"/>
    </source>
</evidence>
<keyword evidence="1" id="KW-0479">Metal-binding</keyword>
<name>A0A9D1Z641_9FIRM</name>
<dbReference type="SUPFAM" id="SSF75500">
    <property type="entry name" value="Putative transcriptional regulator TM1602, C-terminal domain"/>
    <property type="match status" value="1"/>
</dbReference>
<dbReference type="InterPro" id="IPR036390">
    <property type="entry name" value="WH_DNA-bd_sf"/>
</dbReference>
<feature type="binding site" evidence="1">
    <location>
        <position position="75"/>
    </location>
    <ligand>
        <name>Ni(2+)</name>
        <dbReference type="ChEBI" id="CHEBI:49786"/>
    </ligand>
</feature>
<feature type="domain" description="Helix-turn-helix type 11" evidence="3">
    <location>
        <begin position="6"/>
        <end position="58"/>
    </location>
</feature>
<dbReference type="GO" id="GO:0046872">
    <property type="term" value="F:metal ion binding"/>
    <property type="evidence" value="ECO:0007669"/>
    <property type="project" value="UniProtKB-KW"/>
</dbReference>
<evidence type="ECO:0000313" key="4">
    <source>
        <dbReference type="EMBL" id="HIY74108.1"/>
    </source>
</evidence>
<evidence type="ECO:0000259" key="2">
    <source>
        <dbReference type="Pfam" id="PF02829"/>
    </source>
</evidence>
<accession>A0A9D1Z641</accession>
<dbReference type="InterPro" id="IPR004173">
    <property type="entry name" value="3H_domain"/>
</dbReference>
<dbReference type="SUPFAM" id="SSF46785">
    <property type="entry name" value="Winged helix' DNA-binding domain"/>
    <property type="match status" value="1"/>
</dbReference>
<dbReference type="Pfam" id="PF08279">
    <property type="entry name" value="HTH_11"/>
    <property type="match status" value="1"/>
</dbReference>
<dbReference type="Pfam" id="PF02829">
    <property type="entry name" value="3H"/>
    <property type="match status" value="1"/>
</dbReference>
<evidence type="ECO:0000259" key="3">
    <source>
        <dbReference type="Pfam" id="PF08279"/>
    </source>
</evidence>